<evidence type="ECO:0000256" key="5">
    <source>
        <dbReference type="ARBA" id="ARBA00023134"/>
    </source>
</evidence>
<dbReference type="Gene3D" id="3.30.70.870">
    <property type="entry name" value="Elongation Factor G (Translational Gtpase), domain 3"/>
    <property type="match status" value="1"/>
</dbReference>
<evidence type="ECO:0000313" key="8">
    <source>
        <dbReference type="EMBL" id="NBN63432.1"/>
    </source>
</evidence>
<dbReference type="SUPFAM" id="SSF54211">
    <property type="entry name" value="Ribosomal protein S5 domain 2-like"/>
    <property type="match status" value="1"/>
</dbReference>
<dbReference type="InterPro" id="IPR000640">
    <property type="entry name" value="EFG_V-like"/>
</dbReference>
<accession>A0ABW9ZF16</accession>
<evidence type="ECO:0000256" key="2">
    <source>
        <dbReference type="ARBA" id="ARBA00022741"/>
    </source>
</evidence>
<keyword evidence="4" id="KW-0648">Protein biosynthesis</keyword>
<dbReference type="InterPro" id="IPR047872">
    <property type="entry name" value="EFG_IV"/>
</dbReference>
<dbReference type="Pfam" id="PF00009">
    <property type="entry name" value="GTP_EFTU"/>
    <property type="match status" value="1"/>
</dbReference>
<dbReference type="Pfam" id="PF03764">
    <property type="entry name" value="EFG_IV"/>
    <property type="match status" value="1"/>
</dbReference>
<dbReference type="Gene3D" id="3.30.230.10">
    <property type="match status" value="1"/>
</dbReference>
<dbReference type="CDD" id="cd01434">
    <property type="entry name" value="EFG_mtEFG1_IV"/>
    <property type="match status" value="1"/>
</dbReference>
<keyword evidence="5" id="KW-0342">GTP-binding</keyword>
<dbReference type="InterPro" id="IPR035649">
    <property type="entry name" value="EFG_V"/>
</dbReference>
<dbReference type="PANTHER" id="PTHR43261">
    <property type="entry name" value="TRANSLATION ELONGATION FACTOR G-RELATED"/>
    <property type="match status" value="1"/>
</dbReference>
<reference evidence="8 9" key="1">
    <citation type="submission" date="2020-01" db="EMBL/GenBank/DDBJ databases">
        <authorList>
            <person name="Peng S.Y."/>
            <person name="Li J."/>
            <person name="Wang M."/>
            <person name="Wang L."/>
            <person name="Wang C.Q."/>
            <person name="Wang J.R."/>
        </authorList>
    </citation>
    <scope>NUCLEOTIDE SEQUENCE [LARGE SCALE GENOMIC DNA]</scope>
    <source>
        <strain evidence="8 9">XCT-34</strain>
    </source>
</reference>
<comment type="caution">
    <text evidence="8">The sequence shown here is derived from an EMBL/GenBank/DDBJ whole genome shotgun (WGS) entry which is preliminary data.</text>
</comment>
<dbReference type="RefSeq" id="WP_161675336.1">
    <property type="nucleotide sequence ID" value="NZ_JAABLP010000002.1"/>
</dbReference>
<dbReference type="InterPro" id="IPR005225">
    <property type="entry name" value="Small_GTP-bd"/>
</dbReference>
<dbReference type="InterPro" id="IPR027417">
    <property type="entry name" value="P-loop_NTPase"/>
</dbReference>
<dbReference type="EMBL" id="JAABLP010000002">
    <property type="protein sequence ID" value="NBN63432.1"/>
    <property type="molecule type" value="Genomic_DNA"/>
</dbReference>
<dbReference type="InterPro" id="IPR009000">
    <property type="entry name" value="Transl_B-barrel_sf"/>
</dbReference>
<dbReference type="SUPFAM" id="SSF52540">
    <property type="entry name" value="P-loop containing nucleoside triphosphate hydrolases"/>
    <property type="match status" value="1"/>
</dbReference>
<dbReference type="SUPFAM" id="SSF50447">
    <property type="entry name" value="Translation proteins"/>
    <property type="match status" value="1"/>
</dbReference>
<evidence type="ECO:0000313" key="9">
    <source>
        <dbReference type="Proteomes" id="UP000541347"/>
    </source>
</evidence>
<dbReference type="Gene3D" id="3.40.50.300">
    <property type="entry name" value="P-loop containing nucleotide triphosphate hydrolases"/>
    <property type="match status" value="1"/>
</dbReference>
<dbReference type="InterPro" id="IPR000795">
    <property type="entry name" value="T_Tr_GTP-bd_dom"/>
</dbReference>
<dbReference type="SUPFAM" id="SSF54980">
    <property type="entry name" value="EF-G C-terminal domain-like"/>
    <property type="match status" value="2"/>
</dbReference>
<dbReference type="Gene3D" id="2.40.30.10">
    <property type="entry name" value="Translation factors"/>
    <property type="match status" value="1"/>
</dbReference>
<evidence type="ECO:0000256" key="3">
    <source>
        <dbReference type="ARBA" id="ARBA00022768"/>
    </source>
</evidence>
<protein>
    <recommendedName>
        <fullName evidence="1">Elongation factor G</fullName>
    </recommendedName>
</protein>
<dbReference type="PANTHER" id="PTHR43261:SF7">
    <property type="entry name" value="ELONGATION FACTOR G-LIKE PROTEIN"/>
    <property type="match status" value="1"/>
</dbReference>
<comment type="function">
    <text evidence="6">Catalyzes the GTP-dependent ribosomal translocation step during translation elongation. During this step, the ribosome changes from the pre-translocational (PRE) to the post-translocational (POST) state as the newly formed A-site-bound peptidyl-tRNA and P-site-bound deacylated tRNA move to the P and E sites, respectively. Catalyzes the coordinated movement of the two tRNA molecules, the mRNA and conformational changes in the ribosome.</text>
</comment>
<keyword evidence="3 8" id="KW-0251">Elongation factor</keyword>
<dbReference type="Proteomes" id="UP000541347">
    <property type="component" value="Unassembled WGS sequence"/>
</dbReference>
<dbReference type="Pfam" id="PF14492">
    <property type="entry name" value="EFG_III"/>
    <property type="match status" value="1"/>
</dbReference>
<sequence>MTEHRTQPNGQTDAGGRHAGPRCIALLGPFASGKTTLLEAILARTGALTRQGSVAAGTSVGDASPEARAHGMSVEVNVAETDYLGDRYTFLDCPGSVEFLSEAQGVLGGVDMAVVVAEADDKKIPALQLILKTLEDRGIPRVLFLNKIDRTDRRVREVLAALQPASAVPLVLRQIPIWKNGIAMGFIDLALERAFVYREHAESLVIEMPDDEHQREVEARFSMLERLADHDDVLMEALLEDIAPGRERIFADLVTEMRQGLICPVFIGSADHGNGIQRLMKALRHEAPGIAATRHRLDLPADCDAVQVLKTLHTSHGGKLSLVRVLSGRVSDATGLVRADGSEVRVSGVFALNGQQTAKRPQGEAGETVALGKLEGVQTGETLGFGRKAPQVARSWIPEPVLSVALAAAERKDEVKLSAALAKLLEEDPGLRVTQGAETAETRLEGQGEMHLRVAQERLRGKYGLSLDVRAPKVAYRETIRQGTSVRGRHKKQSGGHGQFGDVALDIRPLGRGEGFRFSDRITGGVVPKQYIPAVGEGVAEALAAGPLGFPLVDLAVTLTDGSYHSVDSSDQAFKMAAILAMREGLPACSPVLLEPVHQVKVLCPSEATPRINAIISARRGQLLGFDARPGWPGWDEVRALIPEADITDLIVELRSATSGVGSYTHRFDHLAELVGKAADQVVQRAAARAA</sequence>
<dbReference type="Gene3D" id="3.30.70.240">
    <property type="match status" value="1"/>
</dbReference>
<dbReference type="InterPro" id="IPR020568">
    <property type="entry name" value="Ribosomal_Su5_D2-typ_SF"/>
</dbReference>
<evidence type="ECO:0000256" key="1">
    <source>
        <dbReference type="ARBA" id="ARBA00017872"/>
    </source>
</evidence>
<dbReference type="CDD" id="cd16262">
    <property type="entry name" value="EFG_III"/>
    <property type="match status" value="1"/>
</dbReference>
<dbReference type="InterPro" id="IPR041095">
    <property type="entry name" value="EFG_II"/>
</dbReference>
<dbReference type="InterPro" id="IPR035647">
    <property type="entry name" value="EFG_III/V"/>
</dbReference>
<dbReference type="NCBIfam" id="TIGR00231">
    <property type="entry name" value="small_GTP"/>
    <property type="match status" value="1"/>
</dbReference>
<dbReference type="GO" id="GO:0003746">
    <property type="term" value="F:translation elongation factor activity"/>
    <property type="evidence" value="ECO:0007669"/>
    <property type="project" value="UniProtKB-KW"/>
</dbReference>
<dbReference type="InterPro" id="IPR005517">
    <property type="entry name" value="Transl_elong_EFG/EF2_IV"/>
</dbReference>
<organism evidence="8 9">
    <name type="scientific">Pannonibacter tanglangensis</name>
    <dbReference type="NCBI Taxonomy" id="2750084"/>
    <lineage>
        <taxon>Bacteria</taxon>
        <taxon>Pseudomonadati</taxon>
        <taxon>Pseudomonadota</taxon>
        <taxon>Alphaproteobacteria</taxon>
        <taxon>Hyphomicrobiales</taxon>
        <taxon>Stappiaceae</taxon>
        <taxon>Pannonibacter</taxon>
    </lineage>
</organism>
<dbReference type="SMART" id="SM00889">
    <property type="entry name" value="EFG_IV"/>
    <property type="match status" value="1"/>
</dbReference>
<dbReference type="InterPro" id="IPR014721">
    <property type="entry name" value="Ribsml_uS5_D2-typ_fold_subgr"/>
</dbReference>
<feature type="domain" description="Tr-type G" evidence="7">
    <location>
        <begin position="19"/>
        <end position="293"/>
    </location>
</feature>
<dbReference type="Pfam" id="PF00679">
    <property type="entry name" value="EFG_C"/>
    <property type="match status" value="1"/>
</dbReference>
<keyword evidence="2" id="KW-0547">Nucleotide-binding</keyword>
<name>A0ABW9ZF16_9HYPH</name>
<keyword evidence="9" id="KW-1185">Reference proteome</keyword>
<dbReference type="PROSITE" id="PS51722">
    <property type="entry name" value="G_TR_2"/>
    <property type="match status" value="1"/>
</dbReference>
<dbReference type="SMART" id="SM00838">
    <property type="entry name" value="EFG_C"/>
    <property type="match status" value="1"/>
</dbReference>
<dbReference type="NCBIfam" id="NF009379">
    <property type="entry name" value="PRK12740.1-3"/>
    <property type="match status" value="1"/>
</dbReference>
<evidence type="ECO:0000256" key="4">
    <source>
        <dbReference type="ARBA" id="ARBA00022917"/>
    </source>
</evidence>
<proteinExistence type="predicted"/>
<dbReference type="CDD" id="cd03713">
    <property type="entry name" value="EFG_mtEFG_C"/>
    <property type="match status" value="1"/>
</dbReference>
<gene>
    <name evidence="8" type="ORF">GWI71_07040</name>
</gene>
<evidence type="ECO:0000259" key="7">
    <source>
        <dbReference type="PROSITE" id="PS51722"/>
    </source>
</evidence>
<dbReference type="CDD" id="cd04170">
    <property type="entry name" value="EF-G_bact"/>
    <property type="match status" value="1"/>
</dbReference>
<evidence type="ECO:0000256" key="6">
    <source>
        <dbReference type="ARBA" id="ARBA00024731"/>
    </source>
</evidence>
<dbReference type="InterPro" id="IPR009022">
    <property type="entry name" value="EFG_III"/>
</dbReference>